<reference evidence="7 8" key="1">
    <citation type="journal article" date="2021" name="Commun. Biol.">
        <title>The genome of Shorea leprosula (Dipterocarpaceae) highlights the ecological relevance of drought in aseasonal tropical rainforests.</title>
        <authorList>
            <person name="Ng K.K.S."/>
            <person name="Kobayashi M.J."/>
            <person name="Fawcett J.A."/>
            <person name="Hatakeyama M."/>
            <person name="Paape T."/>
            <person name="Ng C.H."/>
            <person name="Ang C.C."/>
            <person name="Tnah L.H."/>
            <person name="Lee C.T."/>
            <person name="Nishiyama T."/>
            <person name="Sese J."/>
            <person name="O'Brien M.J."/>
            <person name="Copetti D."/>
            <person name="Mohd Noor M.I."/>
            <person name="Ong R.C."/>
            <person name="Putra M."/>
            <person name="Sireger I.Z."/>
            <person name="Indrioko S."/>
            <person name="Kosugi Y."/>
            <person name="Izuno A."/>
            <person name="Isagi Y."/>
            <person name="Lee S.L."/>
            <person name="Shimizu K.K."/>
        </authorList>
    </citation>
    <scope>NUCLEOTIDE SEQUENCE [LARGE SCALE GENOMIC DNA]</scope>
    <source>
        <strain evidence="7">214</strain>
    </source>
</reference>
<evidence type="ECO:0000313" key="8">
    <source>
        <dbReference type="Proteomes" id="UP001054252"/>
    </source>
</evidence>
<organism evidence="7 8">
    <name type="scientific">Rubroshorea leprosula</name>
    <dbReference type="NCBI Taxonomy" id="152421"/>
    <lineage>
        <taxon>Eukaryota</taxon>
        <taxon>Viridiplantae</taxon>
        <taxon>Streptophyta</taxon>
        <taxon>Embryophyta</taxon>
        <taxon>Tracheophyta</taxon>
        <taxon>Spermatophyta</taxon>
        <taxon>Magnoliopsida</taxon>
        <taxon>eudicotyledons</taxon>
        <taxon>Gunneridae</taxon>
        <taxon>Pentapetalae</taxon>
        <taxon>rosids</taxon>
        <taxon>malvids</taxon>
        <taxon>Malvales</taxon>
        <taxon>Dipterocarpaceae</taxon>
        <taxon>Rubroshorea</taxon>
    </lineage>
</organism>
<dbReference type="AlphaFoldDB" id="A0AAV5M3K5"/>
<feature type="domain" description="RING-type" evidence="6">
    <location>
        <begin position="203"/>
        <end position="244"/>
    </location>
</feature>
<comment type="caution">
    <text evidence="7">The sequence shown here is derived from an EMBL/GenBank/DDBJ whole genome shotgun (WGS) entry which is preliminary data.</text>
</comment>
<dbReference type="InterPro" id="IPR051834">
    <property type="entry name" value="RING_finger_E3_ligase"/>
</dbReference>
<keyword evidence="3" id="KW-0862">Zinc</keyword>
<keyword evidence="8" id="KW-1185">Reference proteome</keyword>
<feature type="region of interest" description="Disordered" evidence="5">
    <location>
        <begin position="45"/>
        <end position="75"/>
    </location>
</feature>
<keyword evidence="2 4" id="KW-0863">Zinc-finger</keyword>
<dbReference type="PANTHER" id="PTHR45931">
    <property type="entry name" value="SI:CH211-59O9.10"/>
    <property type="match status" value="1"/>
</dbReference>
<dbReference type="Pfam" id="PF13639">
    <property type="entry name" value="zf-RING_2"/>
    <property type="match status" value="1"/>
</dbReference>
<evidence type="ECO:0000256" key="3">
    <source>
        <dbReference type="ARBA" id="ARBA00022833"/>
    </source>
</evidence>
<evidence type="ECO:0000313" key="7">
    <source>
        <dbReference type="EMBL" id="GKV43237.1"/>
    </source>
</evidence>
<dbReference type="InterPro" id="IPR001841">
    <property type="entry name" value="Znf_RING"/>
</dbReference>
<protein>
    <recommendedName>
        <fullName evidence="6">RING-type domain-containing protein</fullName>
    </recommendedName>
</protein>
<dbReference type="EMBL" id="BPVZ01000166">
    <property type="protein sequence ID" value="GKV43237.1"/>
    <property type="molecule type" value="Genomic_DNA"/>
</dbReference>
<feature type="compositionally biased region" description="Polar residues" evidence="5">
    <location>
        <begin position="145"/>
        <end position="158"/>
    </location>
</feature>
<dbReference type="PANTHER" id="PTHR45931:SF3">
    <property type="entry name" value="RING ZINC FINGER-CONTAINING PROTEIN"/>
    <property type="match status" value="1"/>
</dbReference>
<sequence>MFFAIHRNFYQNNNRRHHYQHNSSHHHQHDLDCCHRLRQSTHERPIRSFASSHSGDNQVVPSNRTSEDAVSGMNLSSNERLPSAVLLAKARLVERLRGVLVSGNRRSGRALSGNYEREYIAGDDLRLVDAGDWGSGSLAVGSPSAMLTSQTERPQSLLETKKKPPGLSQAALDSLQPEIFSSRERILSMESSTCVPRKDYWDCTICLDSFKEGDKLTRLPCGHRFHSTCLNPWVRTCGDCPYCRRGIRP</sequence>
<dbReference type="GO" id="GO:0005634">
    <property type="term" value="C:nucleus"/>
    <property type="evidence" value="ECO:0007669"/>
    <property type="project" value="TreeGrafter"/>
</dbReference>
<feature type="region of interest" description="Disordered" evidence="5">
    <location>
        <begin position="141"/>
        <end position="171"/>
    </location>
</feature>
<feature type="compositionally biased region" description="Polar residues" evidence="5">
    <location>
        <begin position="49"/>
        <end position="64"/>
    </location>
</feature>
<dbReference type="Gene3D" id="3.30.40.10">
    <property type="entry name" value="Zinc/RING finger domain, C3HC4 (zinc finger)"/>
    <property type="match status" value="1"/>
</dbReference>
<accession>A0AAV5M3K5</accession>
<dbReference type="CDD" id="cd16454">
    <property type="entry name" value="RING-H2_PA-TM-RING"/>
    <property type="match status" value="1"/>
</dbReference>
<dbReference type="GO" id="GO:0006511">
    <property type="term" value="P:ubiquitin-dependent protein catabolic process"/>
    <property type="evidence" value="ECO:0007669"/>
    <property type="project" value="TreeGrafter"/>
</dbReference>
<dbReference type="GO" id="GO:0008270">
    <property type="term" value="F:zinc ion binding"/>
    <property type="evidence" value="ECO:0007669"/>
    <property type="project" value="UniProtKB-KW"/>
</dbReference>
<evidence type="ECO:0000256" key="1">
    <source>
        <dbReference type="ARBA" id="ARBA00022723"/>
    </source>
</evidence>
<dbReference type="InterPro" id="IPR013083">
    <property type="entry name" value="Znf_RING/FYVE/PHD"/>
</dbReference>
<evidence type="ECO:0000256" key="5">
    <source>
        <dbReference type="SAM" id="MobiDB-lite"/>
    </source>
</evidence>
<dbReference type="PROSITE" id="PS50089">
    <property type="entry name" value="ZF_RING_2"/>
    <property type="match status" value="1"/>
</dbReference>
<dbReference type="SUPFAM" id="SSF57850">
    <property type="entry name" value="RING/U-box"/>
    <property type="match status" value="1"/>
</dbReference>
<dbReference type="GO" id="GO:0061630">
    <property type="term" value="F:ubiquitin protein ligase activity"/>
    <property type="evidence" value="ECO:0007669"/>
    <property type="project" value="TreeGrafter"/>
</dbReference>
<dbReference type="Proteomes" id="UP001054252">
    <property type="component" value="Unassembled WGS sequence"/>
</dbReference>
<keyword evidence="1" id="KW-0479">Metal-binding</keyword>
<evidence type="ECO:0000259" key="6">
    <source>
        <dbReference type="PROSITE" id="PS50089"/>
    </source>
</evidence>
<evidence type="ECO:0000256" key="4">
    <source>
        <dbReference type="PROSITE-ProRule" id="PRU00175"/>
    </source>
</evidence>
<dbReference type="SMART" id="SM00184">
    <property type="entry name" value="RING"/>
    <property type="match status" value="1"/>
</dbReference>
<name>A0AAV5M3K5_9ROSI</name>
<evidence type="ECO:0000256" key="2">
    <source>
        <dbReference type="ARBA" id="ARBA00022771"/>
    </source>
</evidence>
<gene>
    <name evidence="7" type="ORF">SLEP1_g50552</name>
</gene>
<proteinExistence type="predicted"/>